<evidence type="ECO:0000313" key="2">
    <source>
        <dbReference type="EMBL" id="AUX10385.1"/>
    </source>
</evidence>
<dbReference type="OrthoDB" id="222305at2157"/>
<keyword evidence="3" id="KW-1185">Reference proteome</keyword>
<dbReference type="Gene3D" id="3.40.50.410">
    <property type="entry name" value="von Willebrand factor, type A domain"/>
    <property type="match status" value="1"/>
</dbReference>
<dbReference type="InterPro" id="IPR036465">
    <property type="entry name" value="vWFA_dom_sf"/>
</dbReference>
<evidence type="ECO:0000313" key="3">
    <source>
        <dbReference type="Proteomes" id="UP000263012"/>
    </source>
</evidence>
<dbReference type="NCBIfam" id="TIGR04088">
    <property type="entry name" value="cognate_SipW"/>
    <property type="match status" value="1"/>
</dbReference>
<accession>A0A343TMR3</accession>
<dbReference type="InterPro" id="IPR023833">
    <property type="entry name" value="Signal_pept_SipW-depend-type"/>
</dbReference>
<evidence type="ECO:0000256" key="1">
    <source>
        <dbReference type="SAM" id="MobiDB-lite"/>
    </source>
</evidence>
<proteinExistence type="predicted"/>
<dbReference type="InterPro" id="IPR006311">
    <property type="entry name" value="TAT_signal"/>
</dbReference>
<feature type="region of interest" description="Disordered" evidence="1">
    <location>
        <begin position="307"/>
        <end position="330"/>
    </location>
</feature>
<dbReference type="PROSITE" id="PS51318">
    <property type="entry name" value="TAT"/>
    <property type="match status" value="1"/>
</dbReference>
<dbReference type="AlphaFoldDB" id="A0A343TMR3"/>
<dbReference type="EMBL" id="CP025066">
    <property type="protein sequence ID" value="AUX10385.1"/>
    <property type="molecule type" value="Genomic_DNA"/>
</dbReference>
<reference evidence="3" key="1">
    <citation type="submission" date="2017-11" db="EMBL/GenBank/DDBJ databases">
        <title>Phenotypic and genomic properties of facultatively anaerobic sulfur-reducing natronoarchaea from hypersaline soda lakes.</title>
        <authorList>
            <person name="Sorokin D.Y."/>
            <person name="Kublanov I.V."/>
            <person name="Roman P."/>
            <person name="Sinninghe Damste J.S."/>
            <person name="Golyshin P.N."/>
            <person name="Rojo D."/>
            <person name="Ciordia S."/>
            <person name="Mena M.D.C."/>
            <person name="Ferrer M."/>
            <person name="Messina E."/>
            <person name="Smedile F."/>
            <person name="La Spada G."/>
            <person name="La Cono V."/>
            <person name="Yakimov M.M."/>
        </authorList>
    </citation>
    <scope>NUCLEOTIDE SEQUENCE [LARGE SCALE GENOMIC DNA]</scope>
    <source>
        <strain evidence="3">AArc-Sl</strain>
    </source>
</reference>
<dbReference type="Proteomes" id="UP000263012">
    <property type="component" value="Chromosome"/>
</dbReference>
<name>A0A343TMR3_9EURY</name>
<sequence>MSKKNNGLKLSRRKALAGIGAIGAASAGAGMGTSAFFSDQESFEGNSLAAGELQLHGSWQQIYYGASQETRPQDYGAAGRPWVNAFPDDGQFVADADSDGIQSLGDRTYVDDPDVDPKYGDNIQLTCDDFEDLPDAPSPVFDLEDVKPGDKGEATFGLNLCDNPGYLWLQSELADYENNPGTEDHLKDFIKAKVWVDEDCDNVPDGCKDADIMLTVDFSGSTFYDSYGGLVSDDPIEIGGHEYDETTLVDLAEQAIYELIVHLRDDLECEYNVGAVFFSGYDGDSISGEGSGDAKLRVVDPTTDLSGLIEDGDYNTADVPADTGDDPNEGGELRNLRYQLAEIIAHDPDPDDDPDEYVWDPREDVDEEDISTGTALKEGIEEAEDVMEDEFGNQHNVLITDGSPWEDGNLGSDDYEEVLEIAHDARVDDLGPPTSICVIGDTDERDESVYLQQVVANTAGVEIDVDDAMDAINSMMSSDTTLDDHDPMDVGGNLAHWFPIRDDNVATELYVICLSDLLGEYVLGYGTLGDVLDDLNSDGMQLFQTPRLEADACFEPGRTHCIGFKWWFPTGQDDVNDAQGDSLTFDLSFYTEQCRHNENPTGPPADD</sequence>
<organism evidence="2 3">
    <name type="scientific">Halalkaliarchaeum desulfuricum</name>
    <dbReference type="NCBI Taxonomy" id="2055893"/>
    <lineage>
        <taxon>Archaea</taxon>
        <taxon>Methanobacteriati</taxon>
        <taxon>Methanobacteriota</taxon>
        <taxon>Stenosarchaea group</taxon>
        <taxon>Halobacteria</taxon>
        <taxon>Halobacteriales</taxon>
        <taxon>Haloferacaceae</taxon>
        <taxon>Halalkaliarchaeum</taxon>
    </lineage>
</organism>
<protein>
    <submittedName>
        <fullName evidence="2">von Willebrand factor type A</fullName>
    </submittedName>
</protein>
<dbReference type="RefSeq" id="WP_217563458.1">
    <property type="nucleotide sequence ID" value="NZ_CP025066.1"/>
</dbReference>
<dbReference type="GeneID" id="65502964"/>
<dbReference type="KEGG" id="hdf:AArcSl_2770"/>
<gene>
    <name evidence="2" type="ORF">AArcSl_2770</name>
</gene>